<keyword evidence="3" id="KW-1185">Reference proteome</keyword>
<evidence type="ECO:0000313" key="3">
    <source>
        <dbReference type="Proteomes" id="UP001518989"/>
    </source>
</evidence>
<reference evidence="2 3" key="1">
    <citation type="submission" date="2020-09" db="EMBL/GenBank/DDBJ databases">
        <title>Roseomonas.</title>
        <authorList>
            <person name="Zhu W."/>
        </authorList>
    </citation>
    <scope>NUCLEOTIDE SEQUENCE [LARGE SCALE GENOMIC DNA]</scope>
    <source>
        <strain evidence="2 3">573</strain>
    </source>
</reference>
<feature type="signal peptide" evidence="1">
    <location>
        <begin position="1"/>
        <end position="17"/>
    </location>
</feature>
<protein>
    <submittedName>
        <fullName evidence="2">Uncharacterized protein</fullName>
    </submittedName>
</protein>
<keyword evidence="1" id="KW-0732">Signal</keyword>
<evidence type="ECO:0000313" key="2">
    <source>
        <dbReference type="EMBL" id="MBO1081355.1"/>
    </source>
</evidence>
<evidence type="ECO:0000256" key="1">
    <source>
        <dbReference type="SAM" id="SignalP"/>
    </source>
</evidence>
<sequence length="235" mass="24498">MIRILALLLLFPLAALAQVPPEVSRQGQAAGEAILARAANSEADALPRFATGGAQLRALFNADAVLAARPQPEAGTPELAAWSNTAAEVLRFYLAASDPRTRAALARQGRALPDYQDEISAGLVFLLRATASAGQGAADHLSRLPPAGRADREAGLRRMGEGAAQMLQGLLAVLREPALRADNARALAGALATDLPLLRASLPDQARAALQRQMASLRLADAAAAALLDQARRAL</sequence>
<dbReference type="Proteomes" id="UP001518989">
    <property type="component" value="Unassembled WGS sequence"/>
</dbReference>
<organism evidence="2 3">
    <name type="scientific">Roseomonas haemaphysalidis</name>
    <dbReference type="NCBI Taxonomy" id="2768162"/>
    <lineage>
        <taxon>Bacteria</taxon>
        <taxon>Pseudomonadati</taxon>
        <taxon>Pseudomonadota</taxon>
        <taxon>Alphaproteobacteria</taxon>
        <taxon>Acetobacterales</taxon>
        <taxon>Roseomonadaceae</taxon>
        <taxon>Roseomonas</taxon>
    </lineage>
</organism>
<name>A0ABS3KV43_9PROT</name>
<gene>
    <name evidence="2" type="ORF">IAI61_20175</name>
</gene>
<comment type="caution">
    <text evidence="2">The sequence shown here is derived from an EMBL/GenBank/DDBJ whole genome shotgun (WGS) entry which is preliminary data.</text>
</comment>
<dbReference type="RefSeq" id="WP_207419531.1">
    <property type="nucleotide sequence ID" value="NZ_CP061177.1"/>
</dbReference>
<feature type="chain" id="PRO_5047056924" evidence="1">
    <location>
        <begin position="18"/>
        <end position="235"/>
    </location>
</feature>
<proteinExistence type="predicted"/>
<dbReference type="EMBL" id="JACTNG010000014">
    <property type="protein sequence ID" value="MBO1081355.1"/>
    <property type="molecule type" value="Genomic_DNA"/>
</dbReference>
<accession>A0ABS3KV43</accession>